<dbReference type="EMBL" id="CP042914">
    <property type="protein sequence ID" value="QEG42484.1"/>
    <property type="molecule type" value="Genomic_DNA"/>
</dbReference>
<evidence type="ECO:0000313" key="3">
    <source>
        <dbReference type="Proteomes" id="UP000325286"/>
    </source>
</evidence>
<keyword evidence="1" id="KW-0472">Membrane</keyword>
<evidence type="ECO:0000256" key="1">
    <source>
        <dbReference type="SAM" id="Phobius"/>
    </source>
</evidence>
<name>A0A5B9QTZ2_9BACT</name>
<protein>
    <submittedName>
        <fullName evidence="2">Uncharacterized protein</fullName>
    </submittedName>
</protein>
<sequence>MLSVLRLKEMGNFFGYGLWRLVIGLSFALTHIPG</sequence>
<dbReference type="Proteomes" id="UP000325286">
    <property type="component" value="Chromosome"/>
</dbReference>
<keyword evidence="3" id="KW-1185">Reference proteome</keyword>
<feature type="transmembrane region" description="Helical" evidence="1">
    <location>
        <begin position="12"/>
        <end position="32"/>
    </location>
</feature>
<accession>A0A5B9QTZ2</accession>
<proteinExistence type="predicted"/>
<dbReference type="AlphaFoldDB" id="A0A5B9QTZ2"/>
<evidence type="ECO:0000313" key="2">
    <source>
        <dbReference type="EMBL" id="QEG42484.1"/>
    </source>
</evidence>
<keyword evidence="1" id="KW-0812">Transmembrane</keyword>
<organism evidence="2 3">
    <name type="scientific">Roseimaritima ulvae</name>
    <dbReference type="NCBI Taxonomy" id="980254"/>
    <lineage>
        <taxon>Bacteria</taxon>
        <taxon>Pseudomonadati</taxon>
        <taxon>Planctomycetota</taxon>
        <taxon>Planctomycetia</taxon>
        <taxon>Pirellulales</taxon>
        <taxon>Pirellulaceae</taxon>
        <taxon>Roseimaritima</taxon>
    </lineage>
</organism>
<gene>
    <name evidence="2" type="ORF">UC8_45230</name>
</gene>
<reference evidence="2 3" key="1">
    <citation type="submission" date="2019-08" db="EMBL/GenBank/DDBJ databases">
        <title>Deep-cultivation of Planctomycetes and their phenomic and genomic characterization uncovers novel biology.</title>
        <authorList>
            <person name="Wiegand S."/>
            <person name="Jogler M."/>
            <person name="Boedeker C."/>
            <person name="Pinto D."/>
            <person name="Vollmers J."/>
            <person name="Rivas-Marin E."/>
            <person name="Kohn T."/>
            <person name="Peeters S.H."/>
            <person name="Heuer A."/>
            <person name="Rast P."/>
            <person name="Oberbeckmann S."/>
            <person name="Bunk B."/>
            <person name="Jeske O."/>
            <person name="Meyerdierks A."/>
            <person name="Storesund J.E."/>
            <person name="Kallscheuer N."/>
            <person name="Luecker S."/>
            <person name="Lage O.M."/>
            <person name="Pohl T."/>
            <person name="Merkel B.J."/>
            <person name="Hornburger P."/>
            <person name="Mueller R.-W."/>
            <person name="Bruemmer F."/>
            <person name="Labrenz M."/>
            <person name="Spormann A.M."/>
            <person name="Op den Camp H."/>
            <person name="Overmann J."/>
            <person name="Amann R."/>
            <person name="Jetten M.S.M."/>
            <person name="Mascher T."/>
            <person name="Medema M.H."/>
            <person name="Devos D.P."/>
            <person name="Kaster A.-K."/>
            <person name="Ovreas L."/>
            <person name="Rohde M."/>
            <person name="Galperin M.Y."/>
            <person name="Jogler C."/>
        </authorList>
    </citation>
    <scope>NUCLEOTIDE SEQUENCE [LARGE SCALE GENOMIC DNA]</scope>
    <source>
        <strain evidence="2 3">UC8</strain>
    </source>
</reference>
<dbReference type="KEGG" id="rul:UC8_45230"/>
<keyword evidence="1" id="KW-1133">Transmembrane helix</keyword>